<dbReference type="GeneID" id="584438"/>
<organism evidence="6 7">
    <name type="scientific">Strongylocentrotus purpuratus</name>
    <name type="common">Purple sea urchin</name>
    <dbReference type="NCBI Taxonomy" id="7668"/>
    <lineage>
        <taxon>Eukaryota</taxon>
        <taxon>Metazoa</taxon>
        <taxon>Echinodermata</taxon>
        <taxon>Eleutherozoa</taxon>
        <taxon>Echinozoa</taxon>
        <taxon>Echinoidea</taxon>
        <taxon>Euechinoidea</taxon>
        <taxon>Echinacea</taxon>
        <taxon>Camarodonta</taxon>
        <taxon>Echinidea</taxon>
        <taxon>Strongylocentrotidae</taxon>
        <taxon>Strongylocentrotus</taxon>
    </lineage>
</organism>
<accession>A0A7M7T0T6</accession>
<keyword evidence="4" id="KW-1133">Transmembrane helix</keyword>
<dbReference type="FunFam" id="3.40.50.2000:FF:000021">
    <property type="entry name" value="UDP-glucuronosyltransferase"/>
    <property type="match status" value="1"/>
</dbReference>
<proteinExistence type="inferred from homology"/>
<dbReference type="GO" id="GO:0008194">
    <property type="term" value="F:UDP-glycosyltransferase activity"/>
    <property type="evidence" value="ECO:0000318"/>
    <property type="project" value="GO_Central"/>
</dbReference>
<evidence type="ECO:0000256" key="2">
    <source>
        <dbReference type="ARBA" id="ARBA00022676"/>
    </source>
</evidence>
<protein>
    <submittedName>
        <fullName evidence="6">Uncharacterized protein</fullName>
    </submittedName>
</protein>
<dbReference type="PANTHER" id="PTHR48043:SF145">
    <property type="entry name" value="FI06409P-RELATED"/>
    <property type="match status" value="1"/>
</dbReference>
<evidence type="ECO:0000313" key="6">
    <source>
        <dbReference type="EnsemblMetazoa" id="XP_030845560"/>
    </source>
</evidence>
<dbReference type="PROSITE" id="PS51257">
    <property type="entry name" value="PROKAR_LIPOPROTEIN"/>
    <property type="match status" value="1"/>
</dbReference>
<dbReference type="EnsemblMetazoa" id="XM_030989700">
    <property type="protein sequence ID" value="XP_030845560"/>
    <property type="gene ID" value="LOC584438"/>
</dbReference>
<evidence type="ECO:0000256" key="3">
    <source>
        <dbReference type="ARBA" id="ARBA00022679"/>
    </source>
</evidence>
<comment type="similarity">
    <text evidence="1">Belongs to the UDP-glycosyltransferase family.</text>
</comment>
<dbReference type="InterPro" id="IPR050271">
    <property type="entry name" value="UDP-glycosyltransferase"/>
</dbReference>
<keyword evidence="3" id="KW-0808">Transferase</keyword>
<evidence type="ECO:0000256" key="5">
    <source>
        <dbReference type="SAM" id="SignalP"/>
    </source>
</evidence>
<name>A0A7M7T0T6_STRPU</name>
<reference evidence="6" key="2">
    <citation type="submission" date="2021-01" db="UniProtKB">
        <authorList>
            <consortium name="EnsemblMetazoa"/>
        </authorList>
    </citation>
    <scope>IDENTIFICATION</scope>
</reference>
<keyword evidence="5" id="KW-0732">Signal</keyword>
<dbReference type="KEGG" id="spu:584438"/>
<dbReference type="OrthoDB" id="5835829at2759"/>
<reference evidence="7" key="1">
    <citation type="submission" date="2015-02" db="EMBL/GenBank/DDBJ databases">
        <title>Genome sequencing for Strongylocentrotus purpuratus.</title>
        <authorList>
            <person name="Murali S."/>
            <person name="Liu Y."/>
            <person name="Vee V."/>
            <person name="English A."/>
            <person name="Wang M."/>
            <person name="Skinner E."/>
            <person name="Han Y."/>
            <person name="Muzny D.M."/>
            <person name="Worley K.C."/>
            <person name="Gibbs R.A."/>
        </authorList>
    </citation>
    <scope>NUCLEOTIDE SEQUENCE</scope>
</reference>
<feature type="chain" id="PRO_5029825119" evidence="5">
    <location>
        <begin position="23"/>
        <end position="531"/>
    </location>
</feature>
<dbReference type="AlphaFoldDB" id="A0A7M7T0T6"/>
<dbReference type="InParanoid" id="A0A7M7T0T6"/>
<evidence type="ECO:0000256" key="4">
    <source>
        <dbReference type="SAM" id="Phobius"/>
    </source>
</evidence>
<dbReference type="FunCoup" id="A0A7M7T0T6">
    <property type="interactions" value="164"/>
</dbReference>
<feature type="signal peptide" evidence="5">
    <location>
        <begin position="1"/>
        <end position="22"/>
    </location>
</feature>
<dbReference type="OMA" id="EMHEKIC"/>
<keyword evidence="2" id="KW-0328">Glycosyltransferase</keyword>
<dbReference type="PANTHER" id="PTHR48043">
    <property type="entry name" value="EG:EG0003.4 PROTEIN-RELATED"/>
    <property type="match status" value="1"/>
</dbReference>
<dbReference type="Proteomes" id="UP000007110">
    <property type="component" value="Unassembled WGS sequence"/>
</dbReference>
<dbReference type="RefSeq" id="XP_030845560.1">
    <property type="nucleotide sequence ID" value="XM_030989700.1"/>
</dbReference>
<evidence type="ECO:0000256" key="1">
    <source>
        <dbReference type="ARBA" id="ARBA00009995"/>
    </source>
</evidence>
<keyword evidence="7" id="KW-1185">Reference proteome</keyword>
<dbReference type="FunFam" id="3.40.50.2000:FF:000205">
    <property type="entry name" value="UDP-glucuronosyltransferase"/>
    <property type="match status" value="1"/>
</dbReference>
<keyword evidence="4" id="KW-0472">Membrane</keyword>
<dbReference type="Pfam" id="PF00201">
    <property type="entry name" value="UDPGT"/>
    <property type="match status" value="1"/>
</dbReference>
<dbReference type="InterPro" id="IPR002213">
    <property type="entry name" value="UDP_glucos_trans"/>
</dbReference>
<dbReference type="Gene3D" id="3.40.50.2000">
    <property type="entry name" value="Glycogen Phosphorylase B"/>
    <property type="match status" value="1"/>
</dbReference>
<dbReference type="SUPFAM" id="SSF53756">
    <property type="entry name" value="UDP-Glycosyltransferase/glycogen phosphorylase"/>
    <property type="match status" value="1"/>
</dbReference>
<keyword evidence="4" id="KW-0812">Transmembrane</keyword>
<dbReference type="CDD" id="cd03784">
    <property type="entry name" value="GT1_Gtf-like"/>
    <property type="match status" value="1"/>
</dbReference>
<evidence type="ECO:0000313" key="7">
    <source>
        <dbReference type="Proteomes" id="UP000007110"/>
    </source>
</evidence>
<feature type="transmembrane region" description="Helical" evidence="4">
    <location>
        <begin position="494"/>
        <end position="513"/>
    </location>
</feature>
<sequence>MCVLRGCILMISLAACLSPVFCAKILCAMSAVINTPSQHIVMSAITEPLVQAGHQVVLLAPKNKITKGLSSEAVTDKIFFKSSRSKEEHQEFMDMLTGLQHRLSKSSPIEVARIFWEHLHILGEGCSKLFKDQKTLDSLKKEKFDLILTLPIVGCDAILAEYLEVPFIVISPVRRSITVTEDHFGIPVPSSYVPFSFFTSFSDRMSFKERLLNNLFRVVIQPLMEFVITSRIRAIKKEMNIRPDLTLPQVMGQAELAFVYSNVALDYPQPMGPNWIPIGGITAKPSKPLTKDLEEFVEGSGEHGIIIFTLGSAVTSLQNEELAESIAKVFSELPQRVLWRYKGKRPQNVGNNTLISDWLPQNDLLGHPKTRMMIYHGGAAGVYEATTHGVPLLIMPLAADQMGNAARVEAKGFGRAVDKNTLTEDEFREAVKDILTNPKYQAGAARASAIIRDSLATPQDTVLYWVEHILKFGGDHLRSRALELNFIQLNSIDVIVFLSFVFLAVMLTLRWIICRCCRRMCGRKQTKSKKD</sequence>